<dbReference type="InterPro" id="IPR000389">
    <property type="entry name" value="Small_hydrophilic_seed_prot"/>
</dbReference>
<evidence type="ECO:0000313" key="3">
    <source>
        <dbReference type="EMBL" id="KAB1224377.1"/>
    </source>
</evidence>
<evidence type="ECO:0000256" key="1">
    <source>
        <dbReference type="ARBA" id="ARBA00006863"/>
    </source>
</evidence>
<organism evidence="3 4">
    <name type="scientific">Morella rubra</name>
    <name type="common">Chinese bayberry</name>
    <dbReference type="NCBI Taxonomy" id="262757"/>
    <lineage>
        <taxon>Eukaryota</taxon>
        <taxon>Viridiplantae</taxon>
        <taxon>Streptophyta</taxon>
        <taxon>Embryophyta</taxon>
        <taxon>Tracheophyta</taxon>
        <taxon>Spermatophyta</taxon>
        <taxon>Magnoliopsida</taxon>
        <taxon>eudicotyledons</taxon>
        <taxon>Gunneridae</taxon>
        <taxon>Pentapetalae</taxon>
        <taxon>rosids</taxon>
        <taxon>fabids</taxon>
        <taxon>Fagales</taxon>
        <taxon>Myricaceae</taxon>
        <taxon>Morella</taxon>
    </lineage>
</organism>
<feature type="region of interest" description="Disordered" evidence="2">
    <location>
        <begin position="1"/>
        <end position="29"/>
    </location>
</feature>
<feature type="compositionally biased region" description="Basic and acidic residues" evidence="2">
    <location>
        <begin position="1"/>
        <end position="16"/>
    </location>
</feature>
<reference evidence="3 4" key="1">
    <citation type="journal article" date="2019" name="Plant Biotechnol. J.">
        <title>The red bayberry genome and genetic basis of sex determination.</title>
        <authorList>
            <person name="Jia H.M."/>
            <person name="Jia H.J."/>
            <person name="Cai Q.L."/>
            <person name="Wang Y."/>
            <person name="Zhao H.B."/>
            <person name="Yang W.F."/>
            <person name="Wang G.Y."/>
            <person name="Li Y.H."/>
            <person name="Zhan D.L."/>
            <person name="Shen Y.T."/>
            <person name="Niu Q.F."/>
            <person name="Chang L."/>
            <person name="Qiu J."/>
            <person name="Zhao L."/>
            <person name="Xie H.B."/>
            <person name="Fu W.Y."/>
            <person name="Jin J."/>
            <person name="Li X.W."/>
            <person name="Jiao Y."/>
            <person name="Zhou C.C."/>
            <person name="Tu T."/>
            <person name="Chai C.Y."/>
            <person name="Gao J.L."/>
            <person name="Fan L.J."/>
            <person name="van de Weg E."/>
            <person name="Wang J.Y."/>
            <person name="Gao Z.S."/>
        </authorList>
    </citation>
    <scope>NUCLEOTIDE SEQUENCE [LARGE SCALE GENOMIC DNA]</scope>
    <source>
        <tissue evidence="3">Leaves</tissue>
    </source>
</reference>
<dbReference type="InterPro" id="IPR038956">
    <property type="entry name" value="LEA_5"/>
</dbReference>
<dbReference type="PANTHER" id="PTHR34671:SF11">
    <property type="entry name" value="EM-LIKE PROTEIN GEA1"/>
    <property type="match status" value="1"/>
</dbReference>
<accession>A0A6A1WKK7</accession>
<dbReference type="GO" id="GO:0009737">
    <property type="term" value="P:response to abscisic acid"/>
    <property type="evidence" value="ECO:0007669"/>
    <property type="project" value="TreeGrafter"/>
</dbReference>
<dbReference type="Proteomes" id="UP000516437">
    <property type="component" value="Chromosome 2"/>
</dbReference>
<dbReference type="PROSITE" id="PS00431">
    <property type="entry name" value="SMALL_HYDR_PLANT_SEED"/>
    <property type="match status" value="1"/>
</dbReference>
<comment type="caution">
    <text evidence="3">The sequence shown here is derived from an EMBL/GenBank/DDBJ whole genome shotgun (WGS) entry which is preliminary data.</text>
</comment>
<dbReference type="AlphaFoldDB" id="A0A6A1WKK7"/>
<sequence>MASEQIREELEAKARQGETVVPGGTGGKSFEAQEHLAEGRGPWLAKRIFLLEGEVRSEWGQALPESPHAYNRGTAVYDALVGPGPVELQPGLDDIDGLQTTGLHDSSERAGYGFNVGWDRFLGIRIGDLFC</sequence>
<comment type="similarity">
    <text evidence="1">Belongs to the small hydrophilic plant seed protein family.</text>
</comment>
<dbReference type="GO" id="GO:0005829">
    <property type="term" value="C:cytosol"/>
    <property type="evidence" value="ECO:0007669"/>
    <property type="project" value="TreeGrafter"/>
</dbReference>
<dbReference type="PANTHER" id="PTHR34671">
    <property type="entry name" value="EM-LIKE PROTEIN GEA1"/>
    <property type="match status" value="1"/>
</dbReference>
<protein>
    <submittedName>
        <fullName evidence="3">EMB-1 protein</fullName>
    </submittedName>
</protein>
<proteinExistence type="inferred from homology"/>
<dbReference type="InterPro" id="IPR022377">
    <property type="entry name" value="Sm_Hydphi_plant_seed_CS"/>
</dbReference>
<dbReference type="EMBL" id="RXIC02000020">
    <property type="protein sequence ID" value="KAB1224377.1"/>
    <property type="molecule type" value="Genomic_DNA"/>
</dbReference>
<dbReference type="OrthoDB" id="540492at2759"/>
<keyword evidence="4" id="KW-1185">Reference proteome</keyword>
<evidence type="ECO:0000256" key="2">
    <source>
        <dbReference type="SAM" id="MobiDB-lite"/>
    </source>
</evidence>
<name>A0A6A1WKK7_9ROSI</name>
<evidence type="ECO:0000313" key="4">
    <source>
        <dbReference type="Proteomes" id="UP000516437"/>
    </source>
</evidence>
<gene>
    <name evidence="3" type="ORF">CJ030_MR2G019414</name>
</gene>
<dbReference type="Pfam" id="PF00477">
    <property type="entry name" value="LEA_5"/>
    <property type="match status" value="1"/>
</dbReference>